<name>A0ABY8RI19_9FLAO</name>
<reference evidence="2 3" key="1">
    <citation type="submission" date="2023-05" db="EMBL/GenBank/DDBJ databases">
        <title>Genomic insight into Chryseobacterium sp. wdc7 isolated forest soil (Gotjawal).</title>
        <authorList>
            <person name="Park S.-J."/>
        </authorList>
    </citation>
    <scope>NUCLEOTIDE SEQUENCE [LARGE SCALE GENOMIC DNA]</scope>
    <source>
        <strain evidence="3">wdc7</strain>
    </source>
</reference>
<dbReference type="EMBL" id="CP124855">
    <property type="protein sequence ID" value="WHF52807.1"/>
    <property type="molecule type" value="Genomic_DNA"/>
</dbReference>
<accession>A0ABY8RI19</accession>
<gene>
    <name evidence="2" type="ORF">QGN23_05895</name>
</gene>
<organism evidence="2 3">
    <name type="scientific">Chryseobacterium gotjawalense</name>
    <dbReference type="NCBI Taxonomy" id="3042315"/>
    <lineage>
        <taxon>Bacteria</taxon>
        <taxon>Pseudomonadati</taxon>
        <taxon>Bacteroidota</taxon>
        <taxon>Flavobacteriia</taxon>
        <taxon>Flavobacteriales</taxon>
        <taxon>Weeksellaceae</taxon>
        <taxon>Chryseobacterium group</taxon>
        <taxon>Chryseobacterium</taxon>
    </lineage>
</organism>
<proteinExistence type="predicted"/>
<evidence type="ECO:0000256" key="1">
    <source>
        <dbReference type="SAM" id="SignalP"/>
    </source>
</evidence>
<dbReference type="RefSeq" id="WP_282906069.1">
    <property type="nucleotide sequence ID" value="NZ_CP124855.1"/>
</dbReference>
<feature type="chain" id="PRO_5046330441" description="DUF3575 domain-containing protein" evidence="1">
    <location>
        <begin position="20"/>
        <end position="254"/>
    </location>
</feature>
<feature type="signal peptide" evidence="1">
    <location>
        <begin position="1"/>
        <end position="19"/>
    </location>
</feature>
<sequence length="254" mass="28695">MKKLLLLILAVFVSGFCFAQQTESDTIRTTETVGNPMKISLSATYVTQHYWRGIGRGKLFGDAPSFEPQLTFVKNRWTFGVSAGASFDNIYKTVLPFVIYSVTPEFSVAVQDIYSPGTNFWNSKPFDYNIATSKHFVDYYMIYRFKKFPLQLKWTSIVLGKDANADGKRNFSTYAEVSSGFKINRWQVDGYVGATPWKGLYAQKAGINNLEAKIQYNFVIHKNVPFPVFVKLAHNPISNMSHIVGGCTVNLTLK</sequence>
<evidence type="ECO:0000313" key="2">
    <source>
        <dbReference type="EMBL" id="WHF52807.1"/>
    </source>
</evidence>
<protein>
    <recommendedName>
        <fullName evidence="4">DUF3575 domain-containing protein</fullName>
    </recommendedName>
</protein>
<dbReference type="Proteomes" id="UP001241656">
    <property type="component" value="Chromosome"/>
</dbReference>
<keyword evidence="3" id="KW-1185">Reference proteome</keyword>
<evidence type="ECO:0008006" key="4">
    <source>
        <dbReference type="Google" id="ProtNLM"/>
    </source>
</evidence>
<keyword evidence="1" id="KW-0732">Signal</keyword>
<evidence type="ECO:0000313" key="3">
    <source>
        <dbReference type="Proteomes" id="UP001241656"/>
    </source>
</evidence>